<evidence type="ECO:0000313" key="2">
    <source>
        <dbReference type="EMBL" id="EAY26708.1"/>
    </source>
</evidence>
<feature type="region of interest" description="Disordered" evidence="1">
    <location>
        <begin position="1367"/>
        <end position="1407"/>
    </location>
</feature>
<feature type="compositionally biased region" description="Basic and acidic residues" evidence="1">
    <location>
        <begin position="449"/>
        <end position="461"/>
    </location>
</feature>
<reference evidence="2 3" key="1">
    <citation type="submission" date="2007-01" db="EMBL/GenBank/DDBJ databases">
        <authorList>
            <person name="Haygood M."/>
            <person name="Podell S."/>
            <person name="Anderson C."/>
            <person name="Hopkinson B."/>
            <person name="Roe K."/>
            <person name="Barbeau K."/>
            <person name="Gaasterland T."/>
            <person name="Ferriera S."/>
            <person name="Johnson J."/>
            <person name="Kravitz S."/>
            <person name="Beeson K."/>
            <person name="Sutton G."/>
            <person name="Rogers Y.-H."/>
            <person name="Friedman R."/>
            <person name="Frazier M."/>
            <person name="Venter J.C."/>
        </authorList>
    </citation>
    <scope>NUCLEOTIDE SEQUENCE [LARGE SCALE GENOMIC DNA]</scope>
    <source>
        <strain evidence="2 3">ATCC 23134</strain>
    </source>
</reference>
<evidence type="ECO:0000256" key="1">
    <source>
        <dbReference type="SAM" id="MobiDB-lite"/>
    </source>
</evidence>
<accession>A1ZSG0</accession>
<feature type="region of interest" description="Disordered" evidence="1">
    <location>
        <begin position="417"/>
        <end position="467"/>
    </location>
</feature>
<feature type="compositionally biased region" description="Basic and acidic residues" evidence="1">
    <location>
        <begin position="1377"/>
        <end position="1407"/>
    </location>
</feature>
<dbReference type="eggNOG" id="COG3177">
    <property type="taxonomic scope" value="Bacteria"/>
</dbReference>
<dbReference type="PANTHER" id="PTHR42264">
    <property type="entry name" value="EPHRIN_REC_LIKE DOMAIN-CONTAINING PROTEIN"/>
    <property type="match status" value="1"/>
</dbReference>
<feature type="compositionally biased region" description="Polar residues" evidence="1">
    <location>
        <begin position="1435"/>
        <end position="1447"/>
    </location>
</feature>
<feature type="region of interest" description="Disordered" evidence="1">
    <location>
        <begin position="1"/>
        <end position="76"/>
    </location>
</feature>
<feature type="region of interest" description="Disordered" evidence="1">
    <location>
        <begin position="1425"/>
        <end position="1449"/>
    </location>
</feature>
<keyword evidence="3" id="KW-1185">Reference proteome</keyword>
<feature type="compositionally biased region" description="Polar residues" evidence="1">
    <location>
        <begin position="39"/>
        <end position="74"/>
    </location>
</feature>
<proteinExistence type="predicted"/>
<evidence type="ECO:0008006" key="4">
    <source>
        <dbReference type="Google" id="ProtNLM"/>
    </source>
</evidence>
<dbReference type="Proteomes" id="UP000004095">
    <property type="component" value="Unassembled WGS sequence"/>
</dbReference>
<feature type="compositionally biased region" description="Polar residues" evidence="1">
    <location>
        <begin position="426"/>
        <end position="435"/>
    </location>
</feature>
<feature type="compositionally biased region" description="Low complexity" evidence="1">
    <location>
        <begin position="8"/>
        <end position="33"/>
    </location>
</feature>
<feature type="compositionally biased region" description="Low complexity" evidence="1">
    <location>
        <begin position="1802"/>
        <end position="1825"/>
    </location>
</feature>
<gene>
    <name evidence="2" type="ORF">M23134_02959</name>
</gene>
<dbReference type="EMBL" id="AAWS01000031">
    <property type="protein sequence ID" value="EAY26708.1"/>
    <property type="molecule type" value="Genomic_DNA"/>
</dbReference>
<protein>
    <recommendedName>
        <fullName evidence="4">DUF4157 domain-containing protein</fullName>
    </recommendedName>
</protein>
<sequence length="1904" mass="210877">MQEKINPESESQNQNQQALPKKQSQPKSKNQSPIWQYADGNTQEQTSSPPPSGETSAYATTQRKLGPIKTTQQPIKAKYSPFKAKQRPIERRRAYDKPHKSELPTTLAHNLEHLSGVSLEGTIVKENSAEPAQYGAQALAKNGQEIHLGPQAHHKLPEEAAHIAQQRLGKVQPNATLPGLGKVLNNDPLLEEEAQRWGKQAQTPHLLSTGKYQQLMEAHSAGQVMQFATFDLMRGANKGELGKQIIAQLSKQYLGVVGLANGVDELLVFALKECNVLAKLQGMMAMIQSHQEIIKTLTQWTKYVSKLTGAYNRAANIQKDHPVAVVLLEYIVSDFFYYSLRWFYGGNLSQKKFNQKLGLEEIATGNNKENNESNKKGLTPSNTALDRAMTMLTPFAEKVNKAIKCIEFALQFFNTETNENEPNTNSSKNLNFQNSHFEDQTYSKSKTKSKSESKTDNEKENNNPLANLNTQTAYDKAWEQVQQKFGIEASSLGAWLVEDLSFENLKLENLNKKTVGKMTALSGTGAIGLSMLAGTLGVLGSKNAHYLAGGGLLTAAVGTGIALLGQQQSQPKKESESKENNKQISSLLHTHGKGPKDTAFWLDIQRINLAKWEEHSKNQNKMVEKGGLAIGFGMGFKLFGKELFTSNTHEAAIDWKQGFVYKNNGRIKISEDLNFEGAFGIGEASVEKIAINNNGINKMSLVLKDVFFGKDGDLNLNEVSAEWDRQTGFTFKTEASAHIGGEDVTGMIEFGLNQKGNFNKGKFTLKAKGGIGIELIPGTLGVNLNEAAFSISKKGISGEIAGGVNLDTSVLEVNATNATLGYAGNKGGWYLKVNKITGKVIIPGEGDAVNFTASIALGNGKYKGELEANSGQAFDIVPGVLTVDSLKVGGSFDSKTNAWMLTLQADASAKPKGPLQKAGGKLDFNYNSRNSTASWQGKAQIGAMLTVGGGQINGNLELIAEKSGGSHHFVGALSLDVNKPIHILNNLLVLDAGQAKVAIDSNKGAYLLLKSSISSKVQGVEFSAQGAKLKYDGQNSPQNPWTVSVDGLAAKAAGIGVNFNGVNLDLNQQALTAKSILLSLDNYNQNNNKSLEKLFGGNQIVQTIQKMAKVKASAKLSGVTISPKGFTYDTHDLTFQKFRGELMGFVLEVDFGNDDDERQEDPKAYLGGHIKKSLDLFAIDINVPIPAAAGAASIYGGIEVSLDMSLLARLAATYNKGASNKQKTSFQIEGEADLQALLKLDAHLGAEIGQGYLASVAGELFAALGIDTHAKVMLNFGVAYSAHNKKLELDKNLEMYFDTGFDVNLELGGRLLFKLLGMRFPFYSYTFGKWNLGEGKLLAEYDQGNKDNKGFGSWKVDKTLQLGGKDLLEGNKPAYKPNEEEAKKTGVRDWEVDEKKDKDSNKNENEHLSEKYLKLREIFKEQTKEYEKNKNNENSLQNESSPENTVNEAAEGVLSELEDSLKELFYQAVWNRLKQDKVAPMGLNKNNTNIDIETEIKDENELNDEEPTNNMLNIDTNQSYLKLEKTFSPQKDDLLNSNNQSLLKENKKEWEGLEEDINEFLRMATKVNLLGKYTEEAIKLYSEKRKNKAHRFKSKMQKLLSKDPNNLHRFRIWENLQQKENEDETGFVKLVNEWLQEATIDALDDWHKKQDQAQPKGETLENTKVDHAKKFEEWQKDKEGYHKQSKQSISPQFLLFLPRESKSPNINPNQGSTNLLNPMSMSTLMAMRFLNRNRQHSSQVLNKHLQSQQNIPSLNRNNSQVTLHNQGQSNRGQFNLGHLAPNIVQNLLARLRQQNNSNDDIFGSLFNQQGQGSQNNSQLVQQSNQMPNQSRNQMTLMMMFITRQDSFNQLKNSISNVNRSSFANNATLNINLNGFVFNFASFQEFIAFHRSVMQLEQRSTNTKE</sequence>
<evidence type="ECO:0000313" key="3">
    <source>
        <dbReference type="Proteomes" id="UP000004095"/>
    </source>
</evidence>
<organism evidence="2 3">
    <name type="scientific">Microscilla marina ATCC 23134</name>
    <dbReference type="NCBI Taxonomy" id="313606"/>
    <lineage>
        <taxon>Bacteria</taxon>
        <taxon>Pseudomonadati</taxon>
        <taxon>Bacteroidota</taxon>
        <taxon>Cytophagia</taxon>
        <taxon>Cytophagales</taxon>
        <taxon>Microscillaceae</taxon>
        <taxon>Microscilla</taxon>
    </lineage>
</organism>
<name>A1ZSG0_MICM2</name>
<dbReference type="RefSeq" id="WP_002700463.1">
    <property type="nucleotide sequence ID" value="NZ_AAWS01000031.1"/>
</dbReference>
<comment type="caution">
    <text evidence="2">The sequence shown here is derived from an EMBL/GenBank/DDBJ whole genome shotgun (WGS) entry which is preliminary data.</text>
</comment>
<feature type="region of interest" description="Disordered" evidence="1">
    <location>
        <begin position="1801"/>
        <end position="1827"/>
    </location>
</feature>